<sequence length="189" mass="21214">MFSAVLDTSVLYPSLLRDVLLELAWEKVYRPVWSDRILQELDAVIRRRHSHQTDMNVDSYITRLISRMNKAFPDALTADVRELELDLPDPQDVHVVACAEAGHAEAIITRNLKDFPPAALPQDIRAIPPDAFLLDSLDMNPQLFAQALGAIASRSGRHGLPISAFNDLVVHLDRKWCPGLRSTLSEHGF</sequence>
<dbReference type="RefSeq" id="WP_114991513.1">
    <property type="nucleotide sequence ID" value="NZ_JABCUP010000042.1"/>
</dbReference>
<dbReference type="EMBL" id="VSZY01000036">
    <property type="protein sequence ID" value="MCU9969935.1"/>
    <property type="molecule type" value="Genomic_DNA"/>
</dbReference>
<evidence type="ECO:0000256" key="4">
    <source>
        <dbReference type="ARBA" id="ARBA00022842"/>
    </source>
</evidence>
<dbReference type="GO" id="GO:0004518">
    <property type="term" value="F:nuclease activity"/>
    <property type="evidence" value="ECO:0007669"/>
    <property type="project" value="UniProtKB-KW"/>
</dbReference>
<dbReference type="SUPFAM" id="SSF88723">
    <property type="entry name" value="PIN domain-like"/>
    <property type="match status" value="1"/>
</dbReference>
<dbReference type="Pfam" id="PF13470">
    <property type="entry name" value="PIN_3"/>
    <property type="match status" value="1"/>
</dbReference>
<evidence type="ECO:0000256" key="3">
    <source>
        <dbReference type="ARBA" id="ARBA00022801"/>
    </source>
</evidence>
<proteinExistence type="predicted"/>
<keyword evidence="3" id="KW-0378">Hydrolase</keyword>
<dbReference type="InterPro" id="IPR002716">
    <property type="entry name" value="PIN_dom"/>
</dbReference>
<dbReference type="GO" id="GO:0016787">
    <property type="term" value="F:hydrolase activity"/>
    <property type="evidence" value="ECO:0007669"/>
    <property type="project" value="UniProtKB-KW"/>
</dbReference>
<evidence type="ECO:0000313" key="9">
    <source>
        <dbReference type="Proteomes" id="UP001209486"/>
    </source>
</evidence>
<reference evidence="6 9" key="2">
    <citation type="submission" date="2019-08" db="EMBL/GenBank/DDBJ databases">
        <title>Comparison of rpoB and gyrB Sequences from Mobiluncus Species and Development of a Multiplex PCR Method for Clinical Detection of Mobiluncus curtisii and Mobiluncus mulieris.</title>
        <authorList>
            <person name="Yang L."/>
            <person name="Shen Y."/>
            <person name="Xu G."/>
            <person name="Shu L.-B."/>
            <person name="Hu J."/>
            <person name="Zhang R."/>
            <person name="Wang Y."/>
            <person name="Zhou H.-W."/>
            <person name="Zhang X."/>
        </authorList>
    </citation>
    <scope>NUCLEOTIDE SEQUENCE [LARGE SCALE GENOMIC DNA]</scope>
    <source>
        <strain evidence="6 9">M26</strain>
    </source>
</reference>
<protein>
    <submittedName>
        <fullName evidence="6">PIN domain-containing protein</fullName>
    </submittedName>
</protein>
<dbReference type="Proteomes" id="UP001209486">
    <property type="component" value="Unassembled WGS sequence"/>
</dbReference>
<organism evidence="7 8">
    <name type="scientific">Mobiluncus mulieris</name>
    <dbReference type="NCBI Taxonomy" id="2052"/>
    <lineage>
        <taxon>Bacteria</taxon>
        <taxon>Bacillati</taxon>
        <taxon>Actinomycetota</taxon>
        <taxon>Actinomycetes</taxon>
        <taxon>Actinomycetales</taxon>
        <taxon>Actinomycetaceae</taxon>
        <taxon>Mobiluncus</taxon>
    </lineage>
</organism>
<evidence type="ECO:0000313" key="6">
    <source>
        <dbReference type="EMBL" id="MCU9969935.1"/>
    </source>
</evidence>
<name>A0A378PGZ5_9ACTO</name>
<dbReference type="EMBL" id="UGGQ01000006">
    <property type="protein sequence ID" value="STO16766.1"/>
    <property type="molecule type" value="Genomic_DNA"/>
</dbReference>
<dbReference type="Proteomes" id="UP000255284">
    <property type="component" value="Unassembled WGS sequence"/>
</dbReference>
<accession>A0A378PGZ5</accession>
<feature type="domain" description="PIN" evidence="5">
    <location>
        <begin position="4"/>
        <end position="112"/>
    </location>
</feature>
<evidence type="ECO:0000256" key="2">
    <source>
        <dbReference type="ARBA" id="ARBA00022723"/>
    </source>
</evidence>
<keyword evidence="1" id="KW-0540">Nuclease</keyword>
<dbReference type="AlphaFoldDB" id="A0A378PGZ5"/>
<gene>
    <name evidence="6" type="ORF">FYZ43_11275</name>
    <name evidence="7" type="ORF">NCTC11819_01340</name>
</gene>
<comment type="caution">
    <text evidence="7">The sequence shown here is derived from an EMBL/GenBank/DDBJ whole genome shotgun (WGS) entry which is preliminary data.</text>
</comment>
<dbReference type="GeneID" id="61168595"/>
<evidence type="ECO:0000313" key="8">
    <source>
        <dbReference type="Proteomes" id="UP000255284"/>
    </source>
</evidence>
<dbReference type="InterPro" id="IPR029060">
    <property type="entry name" value="PIN-like_dom_sf"/>
</dbReference>
<evidence type="ECO:0000313" key="7">
    <source>
        <dbReference type="EMBL" id="STO16766.1"/>
    </source>
</evidence>
<evidence type="ECO:0000256" key="1">
    <source>
        <dbReference type="ARBA" id="ARBA00022722"/>
    </source>
</evidence>
<keyword evidence="2" id="KW-0479">Metal-binding</keyword>
<reference evidence="7 8" key="1">
    <citation type="submission" date="2018-06" db="EMBL/GenBank/DDBJ databases">
        <authorList>
            <consortium name="Pathogen Informatics"/>
            <person name="Doyle S."/>
        </authorList>
    </citation>
    <scope>NUCLEOTIDE SEQUENCE [LARGE SCALE GENOMIC DNA]</scope>
    <source>
        <strain evidence="7 8">NCTC11819</strain>
    </source>
</reference>
<keyword evidence="4" id="KW-0460">Magnesium</keyword>
<dbReference type="GO" id="GO:0046872">
    <property type="term" value="F:metal ion binding"/>
    <property type="evidence" value="ECO:0007669"/>
    <property type="project" value="UniProtKB-KW"/>
</dbReference>
<evidence type="ECO:0000259" key="5">
    <source>
        <dbReference type="Pfam" id="PF13470"/>
    </source>
</evidence>